<keyword evidence="4" id="KW-1185">Reference proteome</keyword>
<accession>A0A1Y3APP6</accession>
<organism evidence="3 4">
    <name type="scientific">Euroglyphus maynei</name>
    <name type="common">Mayne's house dust mite</name>
    <dbReference type="NCBI Taxonomy" id="6958"/>
    <lineage>
        <taxon>Eukaryota</taxon>
        <taxon>Metazoa</taxon>
        <taxon>Ecdysozoa</taxon>
        <taxon>Arthropoda</taxon>
        <taxon>Chelicerata</taxon>
        <taxon>Arachnida</taxon>
        <taxon>Acari</taxon>
        <taxon>Acariformes</taxon>
        <taxon>Sarcoptiformes</taxon>
        <taxon>Astigmata</taxon>
        <taxon>Psoroptidia</taxon>
        <taxon>Analgoidea</taxon>
        <taxon>Pyroglyphidae</taxon>
        <taxon>Pyroglyphinae</taxon>
        <taxon>Euroglyphus</taxon>
    </lineage>
</organism>
<keyword evidence="1" id="KW-0433">Leucine-rich repeat</keyword>
<evidence type="ECO:0000256" key="2">
    <source>
        <dbReference type="ARBA" id="ARBA00022737"/>
    </source>
</evidence>
<comment type="caution">
    <text evidence="3">The sequence shown here is derived from an EMBL/GenBank/DDBJ whole genome shotgun (WGS) entry which is preliminary data.</text>
</comment>
<dbReference type="Proteomes" id="UP000194236">
    <property type="component" value="Unassembled WGS sequence"/>
</dbReference>
<dbReference type="SUPFAM" id="SSF52058">
    <property type="entry name" value="L domain-like"/>
    <property type="match status" value="1"/>
</dbReference>
<protein>
    <submittedName>
        <fullName evidence="3">Uncharacterized protein</fullName>
    </submittedName>
</protein>
<dbReference type="OrthoDB" id="1600340at2759"/>
<dbReference type="AlphaFoldDB" id="A0A1Y3APP6"/>
<gene>
    <name evidence="3" type="ORF">BLA29_002565</name>
</gene>
<dbReference type="Gene3D" id="3.80.10.10">
    <property type="entry name" value="Ribonuclease Inhibitor"/>
    <property type="match status" value="1"/>
</dbReference>
<proteinExistence type="predicted"/>
<evidence type="ECO:0000313" key="3">
    <source>
        <dbReference type="EMBL" id="OTF69155.1"/>
    </source>
</evidence>
<sequence>MSDSSLQLLIKTYCLFTFVCFEKPSSSSIQCPDFCQCFQAPLDDGVTKQTLSLVCMKSESLLDEKFPHYDYYPILNSLIINVKDSTDGTNDLQWPLFSTTNQIITVRHLTLQGFTGRLSDIEKPSIFGLFDTDEIKSLSFIEWNNDEIILNPLIFNFFILKKFSQLQVLRFESCFWQVMDENFNNVPLNELHTLIIRQSSLKYIHRQAFHRKAGQFRRIIITKNQLTNLKWITSVPETFESLWHLDLSYNLLRILPLELIEKLPNLKVLNIQQNNFKFFQFNTLQPWFKIQEFRLSDKPGNTLYVNDQMQWISDLPSISKQIHSMFTLNSFLNHYQYCIEKGVFKMNDLWNQLEKLKYRSYIPDRLIISNGDDHGQLVINNCDDNPIQMNDPIYLVGLEISKLLIHQEDTFFKTLSSLEDSMPPIQPARNIKNAIKLSLMDTDMWNLWQNGNSKRTSEQILLWIDIVVELLNIAYTKNYYIMLTLWPYEYYKNLALPSDLSNAENFKQTIIKPLIDEIHDHPALIGIEIVDNAFRTQLSNSKENIDENIADNNCPYNDEFLRQIHDEIQFIAYHVLMLEEFTKEPMIGIGMDSNCRPCLPLLLINECLFDQSTNGGSNIDFITIRSPFSSSNTIYGYHELENNFNNWFLQHKKMNSIDKKRFFYSIYSDDDNDKSVSLQDDVVKILQKFTMGYFTPSYHQPSLFHVHSTKKK</sequence>
<keyword evidence="2" id="KW-0677">Repeat</keyword>
<dbReference type="EMBL" id="MUJZ01071976">
    <property type="protein sequence ID" value="OTF69155.1"/>
    <property type="molecule type" value="Genomic_DNA"/>
</dbReference>
<dbReference type="SMART" id="SM00369">
    <property type="entry name" value="LRR_TYP"/>
    <property type="match status" value="3"/>
</dbReference>
<reference evidence="3 4" key="1">
    <citation type="submission" date="2017-03" db="EMBL/GenBank/DDBJ databases">
        <title>Genome Survey of Euroglyphus maynei.</title>
        <authorList>
            <person name="Arlian L.G."/>
            <person name="Morgan M.S."/>
            <person name="Rider S.D."/>
        </authorList>
    </citation>
    <scope>NUCLEOTIDE SEQUENCE [LARGE SCALE GENOMIC DNA]</scope>
    <source>
        <strain evidence="3">Arlian Lab</strain>
        <tissue evidence="3">Whole body</tissue>
    </source>
</reference>
<dbReference type="InterPro" id="IPR003591">
    <property type="entry name" value="Leu-rich_rpt_typical-subtyp"/>
</dbReference>
<name>A0A1Y3APP6_EURMA</name>
<evidence type="ECO:0000256" key="1">
    <source>
        <dbReference type="ARBA" id="ARBA00022614"/>
    </source>
</evidence>
<evidence type="ECO:0000313" key="4">
    <source>
        <dbReference type="Proteomes" id="UP000194236"/>
    </source>
</evidence>
<dbReference type="InterPro" id="IPR032675">
    <property type="entry name" value="LRR_dom_sf"/>
</dbReference>